<dbReference type="AlphaFoldDB" id="A0AAD6N561"/>
<evidence type="ECO:0000313" key="2">
    <source>
        <dbReference type="EMBL" id="KAJ6030160.1"/>
    </source>
</evidence>
<comment type="caution">
    <text evidence="2">The sequence shown here is derived from an EMBL/GenBank/DDBJ whole genome shotgun (WGS) entry which is preliminary data.</text>
</comment>
<organism evidence="2 3">
    <name type="scientific">Penicillium canescens</name>
    <dbReference type="NCBI Taxonomy" id="5083"/>
    <lineage>
        <taxon>Eukaryota</taxon>
        <taxon>Fungi</taxon>
        <taxon>Dikarya</taxon>
        <taxon>Ascomycota</taxon>
        <taxon>Pezizomycotina</taxon>
        <taxon>Eurotiomycetes</taxon>
        <taxon>Eurotiomycetidae</taxon>
        <taxon>Eurotiales</taxon>
        <taxon>Aspergillaceae</taxon>
        <taxon>Penicillium</taxon>
    </lineage>
</organism>
<sequence>MLDFIKRAFRKTPAKLYGLDHAVLNIQLPPQSMWMNVGYWEHTNNFPEACEALLEQVVTTALSTEKAPSVRILDVGCGCGDQSLYLQKTLRASSPTSRDPGNTSDPQVSKQRLRFRHSATEAGSSSLLKLESYIGITLEPIQAAFGSRRLKEMQRGSSDPQIPAKIFCADAGNPSSWTGELKESITTLETSSTGPKEEPNPSTWLLALDTMYHFRPTRLPLLSYAQKNLQANLMAFDLVMSDDIPWHQKLLLRVLCWLTNTPFANLVSRSEYVDMLVSAGYDRAQIEIRDVTKFCFRGLADFIDRQVEEGVPYGLKMGKFRVARRMFAWGKKEE</sequence>
<evidence type="ECO:0000256" key="1">
    <source>
        <dbReference type="SAM" id="MobiDB-lite"/>
    </source>
</evidence>
<dbReference type="InterPro" id="IPR029063">
    <property type="entry name" value="SAM-dependent_MTases_sf"/>
</dbReference>
<protein>
    <recommendedName>
        <fullName evidence="4">S-adenosyl-L-methionine-dependent methyltransferase</fullName>
    </recommendedName>
</protein>
<proteinExistence type="predicted"/>
<accession>A0AAD6N561</accession>
<feature type="region of interest" description="Disordered" evidence="1">
    <location>
        <begin position="91"/>
        <end position="112"/>
    </location>
</feature>
<reference evidence="2" key="2">
    <citation type="submission" date="2023-01" db="EMBL/GenBank/DDBJ databases">
        <authorList>
            <person name="Petersen C."/>
        </authorList>
    </citation>
    <scope>NUCLEOTIDE SEQUENCE</scope>
    <source>
        <strain evidence="2">IBT 15450</strain>
    </source>
</reference>
<name>A0AAD6N561_PENCN</name>
<keyword evidence="3" id="KW-1185">Reference proteome</keyword>
<evidence type="ECO:0008006" key="4">
    <source>
        <dbReference type="Google" id="ProtNLM"/>
    </source>
</evidence>
<evidence type="ECO:0000313" key="3">
    <source>
        <dbReference type="Proteomes" id="UP001219568"/>
    </source>
</evidence>
<feature type="compositionally biased region" description="Polar residues" evidence="1">
    <location>
        <begin position="91"/>
        <end position="110"/>
    </location>
</feature>
<dbReference type="EMBL" id="JAQJZL010000014">
    <property type="protein sequence ID" value="KAJ6030160.1"/>
    <property type="molecule type" value="Genomic_DNA"/>
</dbReference>
<dbReference type="SUPFAM" id="SSF53335">
    <property type="entry name" value="S-adenosyl-L-methionine-dependent methyltransferases"/>
    <property type="match status" value="1"/>
</dbReference>
<gene>
    <name evidence="2" type="ORF">N7460_010426</name>
</gene>
<dbReference type="Gene3D" id="3.40.50.150">
    <property type="entry name" value="Vaccinia Virus protein VP39"/>
    <property type="match status" value="1"/>
</dbReference>
<dbReference type="Proteomes" id="UP001219568">
    <property type="component" value="Unassembled WGS sequence"/>
</dbReference>
<reference evidence="2" key="1">
    <citation type="journal article" date="2023" name="IMA Fungus">
        <title>Comparative genomic study of the Penicillium genus elucidates a diverse pangenome and 15 lateral gene transfer events.</title>
        <authorList>
            <person name="Petersen C."/>
            <person name="Sorensen T."/>
            <person name="Nielsen M.R."/>
            <person name="Sondergaard T.E."/>
            <person name="Sorensen J.L."/>
            <person name="Fitzpatrick D.A."/>
            <person name="Frisvad J.C."/>
            <person name="Nielsen K.L."/>
        </authorList>
    </citation>
    <scope>NUCLEOTIDE SEQUENCE</scope>
    <source>
        <strain evidence="2">IBT 15450</strain>
    </source>
</reference>